<name>A0A1E7KH95_9ACTN</name>
<evidence type="ECO:0000313" key="3">
    <source>
        <dbReference type="Proteomes" id="UP000176101"/>
    </source>
</evidence>
<protein>
    <submittedName>
        <fullName evidence="2">Uncharacterized protein</fullName>
    </submittedName>
</protein>
<comment type="caution">
    <text evidence="2">The sequence shown here is derived from an EMBL/GenBank/DDBJ whole genome shotgun (WGS) entry which is preliminary data.</text>
</comment>
<dbReference type="AlphaFoldDB" id="A0A1E7KH95"/>
<dbReference type="Proteomes" id="UP000176101">
    <property type="component" value="Unassembled WGS sequence"/>
</dbReference>
<reference evidence="2 3" key="1">
    <citation type="journal article" date="2016" name="Front. Microbiol.">
        <title>Comparative Genomics Analysis of Streptomyces Species Reveals Their Adaptation to the Marine Environment and Their Diversity at the Genomic Level.</title>
        <authorList>
            <person name="Tian X."/>
            <person name="Zhang Z."/>
            <person name="Yang T."/>
            <person name="Chen M."/>
            <person name="Li J."/>
            <person name="Chen F."/>
            <person name="Yang J."/>
            <person name="Li W."/>
            <person name="Zhang B."/>
            <person name="Zhang Z."/>
            <person name="Wu J."/>
            <person name="Zhang C."/>
            <person name="Long L."/>
            <person name="Xiao J."/>
        </authorList>
    </citation>
    <scope>NUCLEOTIDE SEQUENCE [LARGE SCALE GENOMIC DNA]</scope>
    <source>
        <strain evidence="2 3">SCSIO 02100</strain>
    </source>
</reference>
<accession>A0A1E7KH95</accession>
<evidence type="ECO:0000313" key="2">
    <source>
        <dbReference type="EMBL" id="OEV03214.1"/>
    </source>
</evidence>
<keyword evidence="3" id="KW-1185">Reference proteome</keyword>
<proteinExistence type="predicted"/>
<evidence type="ECO:0000256" key="1">
    <source>
        <dbReference type="SAM" id="MobiDB-lite"/>
    </source>
</evidence>
<organism evidence="2 3">
    <name type="scientific">Streptomyces oceani</name>
    <dbReference type="NCBI Taxonomy" id="1075402"/>
    <lineage>
        <taxon>Bacteria</taxon>
        <taxon>Bacillati</taxon>
        <taxon>Actinomycetota</taxon>
        <taxon>Actinomycetes</taxon>
        <taxon>Kitasatosporales</taxon>
        <taxon>Streptomycetaceae</taxon>
        <taxon>Streptomyces</taxon>
    </lineage>
</organism>
<dbReference type="EMBL" id="LJGU01000122">
    <property type="protein sequence ID" value="OEV03214.1"/>
    <property type="molecule type" value="Genomic_DNA"/>
</dbReference>
<sequence>MGQIRVGRPDAKPDMSAHIDGTRQGNEGPAESQPGHHRSGTSDARRSTGVHWKKHDAILPAMPNISPG</sequence>
<dbReference type="RefSeq" id="WP_070196782.1">
    <property type="nucleotide sequence ID" value="NZ_LJGU01000122.1"/>
</dbReference>
<dbReference type="OrthoDB" id="5147872at2"/>
<dbReference type="STRING" id="1075402.AN216_12805"/>
<gene>
    <name evidence="2" type="ORF">AN216_12805</name>
</gene>
<dbReference type="PATRIC" id="fig|1075402.3.peg.2775"/>
<feature type="compositionally biased region" description="Basic and acidic residues" evidence="1">
    <location>
        <begin position="7"/>
        <end position="21"/>
    </location>
</feature>
<feature type="region of interest" description="Disordered" evidence="1">
    <location>
        <begin position="1"/>
        <end position="68"/>
    </location>
</feature>